<organism evidence="2 5">
    <name type="scientific">Rhizophagus irregularis</name>
    <dbReference type="NCBI Taxonomy" id="588596"/>
    <lineage>
        <taxon>Eukaryota</taxon>
        <taxon>Fungi</taxon>
        <taxon>Fungi incertae sedis</taxon>
        <taxon>Mucoromycota</taxon>
        <taxon>Glomeromycotina</taxon>
        <taxon>Glomeromycetes</taxon>
        <taxon>Glomerales</taxon>
        <taxon>Glomeraceae</taxon>
        <taxon>Rhizophagus</taxon>
    </lineage>
</organism>
<protein>
    <submittedName>
        <fullName evidence="2">Uncharacterized protein</fullName>
    </submittedName>
</protein>
<evidence type="ECO:0000313" key="3">
    <source>
        <dbReference type="EMBL" id="PKC66348.1"/>
    </source>
</evidence>
<dbReference type="Proteomes" id="UP000232688">
    <property type="component" value="Unassembled WGS sequence"/>
</dbReference>
<accession>A0A2I1EWA7</accession>
<dbReference type="EMBL" id="LLXH01000470">
    <property type="protein sequence ID" value="PKC66348.1"/>
    <property type="molecule type" value="Genomic_DNA"/>
</dbReference>
<evidence type="ECO:0000256" key="1">
    <source>
        <dbReference type="SAM" id="SignalP"/>
    </source>
</evidence>
<proteinExistence type="predicted"/>
<evidence type="ECO:0000313" key="4">
    <source>
        <dbReference type="Proteomes" id="UP000232688"/>
    </source>
</evidence>
<dbReference type="EMBL" id="LLXJ01001025">
    <property type="protein sequence ID" value="PKC04331.1"/>
    <property type="molecule type" value="Genomic_DNA"/>
</dbReference>
<reference evidence="3 4" key="4">
    <citation type="submission" date="2017-10" db="EMBL/GenBank/DDBJ databases">
        <title>Genome analyses suggest a sexual origin of heterokaryosis in a supposedly ancient asexual fungus.</title>
        <authorList>
            <person name="Corradi N."/>
            <person name="Sedzielewska K."/>
            <person name="Noel J."/>
            <person name="Charron P."/>
            <person name="Farinelli L."/>
            <person name="Marton T."/>
            <person name="Kruger M."/>
            <person name="Pelin A."/>
            <person name="Brachmann A."/>
            <person name="Corradi N."/>
        </authorList>
    </citation>
    <scope>NUCLEOTIDE SEQUENCE [LARGE SCALE GENOMIC DNA]</scope>
    <source>
        <strain evidence="3 4">A1</strain>
    </source>
</reference>
<reference evidence="2 5" key="1">
    <citation type="submission" date="2016-04" db="EMBL/GenBank/DDBJ databases">
        <title>Genome analyses suggest a sexual origin of heterokaryosis in a supposedly ancient asexual fungus.</title>
        <authorList>
            <person name="Ropars J."/>
            <person name="Sedzielewska K."/>
            <person name="Noel J."/>
            <person name="Charron P."/>
            <person name="Farinelli L."/>
            <person name="Marton T."/>
            <person name="Kruger M."/>
            <person name="Pelin A."/>
            <person name="Brachmann A."/>
            <person name="Corradi N."/>
        </authorList>
    </citation>
    <scope>NUCLEOTIDE SEQUENCE [LARGE SCALE GENOMIC DNA]</scope>
    <source>
        <strain evidence="2 5">A5</strain>
    </source>
</reference>
<feature type="chain" id="PRO_5014168259" evidence="1">
    <location>
        <begin position="23"/>
        <end position="49"/>
    </location>
</feature>
<gene>
    <name evidence="3" type="ORF">RhiirA1_459858</name>
    <name evidence="2" type="ORF">RhiirA5_422396</name>
</gene>
<evidence type="ECO:0000313" key="5">
    <source>
        <dbReference type="Proteomes" id="UP000232722"/>
    </source>
</evidence>
<keyword evidence="1" id="KW-0732">Signal</keyword>
<name>A0A2I1EWA7_9GLOM</name>
<dbReference type="VEuPathDB" id="FungiDB:RhiirA1_459858"/>
<sequence>MKFNIFLLLSTIFVAFVAVTLAAPLEPASKSDVTPAVHPDGCNYHYYYY</sequence>
<comment type="caution">
    <text evidence="2">The sequence shown here is derived from an EMBL/GenBank/DDBJ whole genome shotgun (WGS) entry which is preliminary data.</text>
</comment>
<evidence type="ECO:0000313" key="2">
    <source>
        <dbReference type="EMBL" id="PKC04331.1"/>
    </source>
</evidence>
<feature type="signal peptide" evidence="1">
    <location>
        <begin position="1"/>
        <end position="22"/>
    </location>
</feature>
<reference evidence="3 4" key="3">
    <citation type="submission" date="2017-10" db="EMBL/GenBank/DDBJ databases">
        <title>Extensive intraspecific genome diversity in a model arbuscular mycorrhizal fungus.</title>
        <authorList>
            <person name="Chen E.C.H."/>
            <person name="Morin E."/>
            <person name="Baudet D."/>
            <person name="Noel J."/>
            <person name="Ndikumana S."/>
            <person name="Charron P."/>
            <person name="St-Onge C."/>
            <person name="Giorgi J."/>
            <person name="Grigoriev I.V."/>
            <person name="Roux C."/>
            <person name="Martin F.M."/>
            <person name="Corradi N."/>
        </authorList>
    </citation>
    <scope>NUCLEOTIDE SEQUENCE [LARGE SCALE GENOMIC DNA]</scope>
    <source>
        <strain evidence="3 4">A1</strain>
    </source>
</reference>
<reference evidence="2 5" key="2">
    <citation type="submission" date="2017-09" db="EMBL/GenBank/DDBJ databases">
        <title>Extensive intraspecific genome diversity in a model arbuscular mycorrhizal fungus.</title>
        <authorList>
            <person name="Chen E.C."/>
            <person name="Morin E."/>
            <person name="Beaudet D."/>
            <person name="Noel J."/>
            <person name="Ndikumana S."/>
            <person name="Charron P."/>
            <person name="St-Onge C."/>
            <person name="Giorgi J."/>
            <person name="Grigoriev I.V."/>
            <person name="Roux C."/>
            <person name="Martin F.M."/>
            <person name="Corradi N."/>
        </authorList>
    </citation>
    <scope>NUCLEOTIDE SEQUENCE [LARGE SCALE GENOMIC DNA]</scope>
    <source>
        <strain evidence="2 5">A5</strain>
    </source>
</reference>
<dbReference type="Proteomes" id="UP000232722">
    <property type="component" value="Unassembled WGS sequence"/>
</dbReference>
<dbReference type="AlphaFoldDB" id="A0A2I1EWA7"/>